<organism evidence="1 3">
    <name type="scientific">Rotaria magnacalcarata</name>
    <dbReference type="NCBI Taxonomy" id="392030"/>
    <lineage>
        <taxon>Eukaryota</taxon>
        <taxon>Metazoa</taxon>
        <taxon>Spiralia</taxon>
        <taxon>Gnathifera</taxon>
        <taxon>Rotifera</taxon>
        <taxon>Eurotatoria</taxon>
        <taxon>Bdelloidea</taxon>
        <taxon>Philodinida</taxon>
        <taxon>Philodinidae</taxon>
        <taxon>Rotaria</taxon>
    </lineage>
</organism>
<dbReference type="EMBL" id="CAJOBG010098922">
    <property type="protein sequence ID" value="CAF4694704.1"/>
    <property type="molecule type" value="Genomic_DNA"/>
</dbReference>
<reference evidence="1" key="1">
    <citation type="submission" date="2021-02" db="EMBL/GenBank/DDBJ databases">
        <authorList>
            <person name="Nowell W R."/>
        </authorList>
    </citation>
    <scope>NUCLEOTIDE SEQUENCE</scope>
</reference>
<proteinExistence type="predicted"/>
<feature type="non-terminal residue" evidence="1">
    <location>
        <position position="1"/>
    </location>
</feature>
<sequence>SKSTVQHIFVNGYRSILNCPATCTTQNIIYVLTCPCKQFDYIGETSVSLPQRLT</sequence>
<dbReference type="AlphaFoldDB" id="A0A821I6Z2"/>
<protein>
    <submittedName>
        <fullName evidence="1">Uncharacterized protein</fullName>
    </submittedName>
</protein>
<comment type="caution">
    <text evidence="1">The sequence shown here is derived from an EMBL/GenBank/DDBJ whole genome shotgun (WGS) entry which is preliminary data.</text>
</comment>
<evidence type="ECO:0000313" key="2">
    <source>
        <dbReference type="EMBL" id="CAF4838491.1"/>
    </source>
</evidence>
<name>A0A821I6Z2_9BILA</name>
<evidence type="ECO:0000313" key="3">
    <source>
        <dbReference type="Proteomes" id="UP000663866"/>
    </source>
</evidence>
<dbReference type="Proteomes" id="UP000676336">
    <property type="component" value="Unassembled WGS sequence"/>
</dbReference>
<evidence type="ECO:0000313" key="1">
    <source>
        <dbReference type="EMBL" id="CAF4694704.1"/>
    </source>
</evidence>
<dbReference type="Proteomes" id="UP000663866">
    <property type="component" value="Unassembled WGS sequence"/>
</dbReference>
<accession>A0A821I6Z2</accession>
<gene>
    <name evidence="1" type="ORF">OVN521_LOCUS48187</name>
    <name evidence="2" type="ORF">SMN809_LOCUS48822</name>
</gene>
<dbReference type="EMBL" id="CAJOBI010157696">
    <property type="protein sequence ID" value="CAF4838491.1"/>
    <property type="molecule type" value="Genomic_DNA"/>
</dbReference>
<feature type="non-terminal residue" evidence="1">
    <location>
        <position position="54"/>
    </location>
</feature>
<keyword evidence="3" id="KW-1185">Reference proteome</keyword>